<reference evidence="10 11" key="1">
    <citation type="submission" date="2019-09" db="EMBL/GenBank/DDBJ databases">
        <title>A chromosome-level genome assembly of the Chinese tupelo Nyssa sinensis.</title>
        <authorList>
            <person name="Yang X."/>
            <person name="Kang M."/>
            <person name="Yang Y."/>
            <person name="Xiong H."/>
            <person name="Wang M."/>
            <person name="Zhang Z."/>
            <person name="Wang Z."/>
            <person name="Wu H."/>
            <person name="Ma T."/>
            <person name="Liu J."/>
            <person name="Xi Z."/>
        </authorList>
    </citation>
    <scope>NUCLEOTIDE SEQUENCE [LARGE SCALE GENOMIC DNA]</scope>
    <source>
        <strain evidence="10">J267</strain>
        <tissue evidence="10">Leaf</tissue>
    </source>
</reference>
<evidence type="ECO:0008006" key="12">
    <source>
        <dbReference type="Google" id="ProtNLM"/>
    </source>
</evidence>
<evidence type="ECO:0000313" key="11">
    <source>
        <dbReference type="Proteomes" id="UP000325577"/>
    </source>
</evidence>
<evidence type="ECO:0000256" key="5">
    <source>
        <dbReference type="ARBA" id="ARBA00022723"/>
    </source>
</evidence>
<gene>
    <name evidence="10" type="ORF">F0562_025194</name>
</gene>
<evidence type="ECO:0000256" key="3">
    <source>
        <dbReference type="ARBA" id="ARBA00010617"/>
    </source>
</evidence>
<dbReference type="Pfam" id="PF00067">
    <property type="entry name" value="p450"/>
    <property type="match status" value="1"/>
</dbReference>
<dbReference type="GO" id="GO:0005506">
    <property type="term" value="F:iron ion binding"/>
    <property type="evidence" value="ECO:0007669"/>
    <property type="project" value="InterPro"/>
</dbReference>
<dbReference type="GO" id="GO:0016020">
    <property type="term" value="C:membrane"/>
    <property type="evidence" value="ECO:0007669"/>
    <property type="project" value="UniProtKB-SubCell"/>
</dbReference>
<organism evidence="10 11">
    <name type="scientific">Nyssa sinensis</name>
    <dbReference type="NCBI Taxonomy" id="561372"/>
    <lineage>
        <taxon>Eukaryota</taxon>
        <taxon>Viridiplantae</taxon>
        <taxon>Streptophyta</taxon>
        <taxon>Embryophyta</taxon>
        <taxon>Tracheophyta</taxon>
        <taxon>Spermatophyta</taxon>
        <taxon>Magnoliopsida</taxon>
        <taxon>eudicotyledons</taxon>
        <taxon>Gunneridae</taxon>
        <taxon>Pentapetalae</taxon>
        <taxon>asterids</taxon>
        <taxon>Cornales</taxon>
        <taxon>Nyssaceae</taxon>
        <taxon>Nyssa</taxon>
    </lineage>
</organism>
<keyword evidence="9" id="KW-0472">Membrane</keyword>
<evidence type="ECO:0000256" key="9">
    <source>
        <dbReference type="ARBA" id="ARBA00023136"/>
    </source>
</evidence>
<dbReference type="InterPro" id="IPR001128">
    <property type="entry name" value="Cyt_P450"/>
</dbReference>
<dbReference type="GO" id="GO:0004497">
    <property type="term" value="F:monooxygenase activity"/>
    <property type="evidence" value="ECO:0007669"/>
    <property type="project" value="UniProtKB-KW"/>
</dbReference>
<evidence type="ECO:0000256" key="7">
    <source>
        <dbReference type="ARBA" id="ARBA00023004"/>
    </source>
</evidence>
<keyword evidence="5" id="KW-0479">Metal-binding</keyword>
<dbReference type="AlphaFoldDB" id="A0A5J5BEP6"/>
<evidence type="ECO:0000256" key="1">
    <source>
        <dbReference type="ARBA" id="ARBA00001971"/>
    </source>
</evidence>
<comment type="similarity">
    <text evidence="3">Belongs to the cytochrome P450 family.</text>
</comment>
<dbReference type="SUPFAM" id="SSF48264">
    <property type="entry name" value="Cytochrome P450"/>
    <property type="match status" value="1"/>
</dbReference>
<protein>
    <recommendedName>
        <fullName evidence="12">Cytochrome P450</fullName>
    </recommendedName>
</protein>
<dbReference type="Proteomes" id="UP000325577">
    <property type="component" value="Linkage Group LG13"/>
</dbReference>
<dbReference type="PANTHER" id="PTHR47943:SF9">
    <property type="entry name" value="CYTOCHROME P450"/>
    <property type="match status" value="1"/>
</dbReference>
<dbReference type="GO" id="GO:0016705">
    <property type="term" value="F:oxidoreductase activity, acting on paired donors, with incorporation or reduction of molecular oxygen"/>
    <property type="evidence" value="ECO:0007669"/>
    <property type="project" value="InterPro"/>
</dbReference>
<keyword evidence="4" id="KW-0349">Heme</keyword>
<dbReference type="OrthoDB" id="1470350at2759"/>
<evidence type="ECO:0000256" key="8">
    <source>
        <dbReference type="ARBA" id="ARBA00023033"/>
    </source>
</evidence>
<accession>A0A5J5BEP6</accession>
<sequence length="199" mass="22465">MLDKLPHRTLQELAKKCGPLMSMRLGYVPTIVISSPQAAELFLKTHDTVFASRPKVQAVDYLSYDTKGMAFAKYGPYWRNVRKFCTHELLSAAKIDSFKAMRREELESLVQSLMEAAKAHEVVDISEKVAGLIEDMTYRMLFGRNKDDRFDLKSIVHQALSLVAAPNLADYVPFLGTFDLQVRFHASSNMGPSQGNVEF</sequence>
<dbReference type="Gene3D" id="1.10.630.10">
    <property type="entry name" value="Cytochrome P450"/>
    <property type="match status" value="1"/>
</dbReference>
<dbReference type="InterPro" id="IPR036396">
    <property type="entry name" value="Cyt_P450_sf"/>
</dbReference>
<proteinExistence type="inferred from homology"/>
<evidence type="ECO:0000313" key="10">
    <source>
        <dbReference type="EMBL" id="KAA8541199.1"/>
    </source>
</evidence>
<evidence type="ECO:0000256" key="4">
    <source>
        <dbReference type="ARBA" id="ARBA00022617"/>
    </source>
</evidence>
<dbReference type="EMBL" id="CM018036">
    <property type="protein sequence ID" value="KAA8541199.1"/>
    <property type="molecule type" value="Genomic_DNA"/>
</dbReference>
<evidence type="ECO:0000256" key="6">
    <source>
        <dbReference type="ARBA" id="ARBA00023002"/>
    </source>
</evidence>
<dbReference type="PANTHER" id="PTHR47943">
    <property type="entry name" value="CYTOCHROME P450 93A3-LIKE"/>
    <property type="match status" value="1"/>
</dbReference>
<keyword evidence="11" id="KW-1185">Reference proteome</keyword>
<keyword evidence="7" id="KW-0408">Iron</keyword>
<comment type="cofactor">
    <cofactor evidence="1">
        <name>heme</name>
        <dbReference type="ChEBI" id="CHEBI:30413"/>
    </cofactor>
</comment>
<comment type="subcellular location">
    <subcellularLocation>
        <location evidence="2">Membrane</location>
    </subcellularLocation>
</comment>
<name>A0A5J5BEP6_9ASTE</name>
<evidence type="ECO:0000256" key="2">
    <source>
        <dbReference type="ARBA" id="ARBA00004370"/>
    </source>
</evidence>
<keyword evidence="8" id="KW-0503">Monooxygenase</keyword>
<keyword evidence="6" id="KW-0560">Oxidoreductase</keyword>
<dbReference type="GO" id="GO:0020037">
    <property type="term" value="F:heme binding"/>
    <property type="evidence" value="ECO:0007669"/>
    <property type="project" value="InterPro"/>
</dbReference>